<comment type="pathway">
    <text evidence="3 9">Polyol metabolism; myo-inositol biosynthesis; myo-inositol from D-glucose 6-phosphate: step 2/2.</text>
</comment>
<dbReference type="EMBL" id="CAJPVJ010000579">
    <property type="protein sequence ID" value="CAG2162891.1"/>
    <property type="molecule type" value="Genomic_DNA"/>
</dbReference>
<name>A0A7R9LG81_9ACAR</name>
<evidence type="ECO:0000313" key="10">
    <source>
        <dbReference type="EMBL" id="CAD7640292.1"/>
    </source>
</evidence>
<organism evidence="10">
    <name type="scientific">Oppiella nova</name>
    <dbReference type="NCBI Taxonomy" id="334625"/>
    <lineage>
        <taxon>Eukaryota</taxon>
        <taxon>Metazoa</taxon>
        <taxon>Ecdysozoa</taxon>
        <taxon>Arthropoda</taxon>
        <taxon>Chelicerata</taxon>
        <taxon>Arachnida</taxon>
        <taxon>Acari</taxon>
        <taxon>Acariformes</taxon>
        <taxon>Sarcoptiformes</taxon>
        <taxon>Oribatida</taxon>
        <taxon>Brachypylina</taxon>
        <taxon>Oppioidea</taxon>
        <taxon>Oppiidae</taxon>
        <taxon>Oppiella</taxon>
    </lineage>
</organism>
<dbReference type="GO" id="GO:0046872">
    <property type="term" value="F:metal ion binding"/>
    <property type="evidence" value="ECO:0007669"/>
    <property type="project" value="UniProtKB-KW"/>
</dbReference>
<dbReference type="Gene3D" id="3.30.540.10">
    <property type="entry name" value="Fructose-1,6-Bisphosphatase, subunit A, domain 1"/>
    <property type="match status" value="1"/>
</dbReference>
<comment type="similarity">
    <text evidence="4 9">Belongs to the inositol monophosphatase superfamily.</text>
</comment>
<dbReference type="InterPro" id="IPR033942">
    <property type="entry name" value="IMPase"/>
</dbReference>
<evidence type="ECO:0000313" key="11">
    <source>
        <dbReference type="Proteomes" id="UP000728032"/>
    </source>
</evidence>
<evidence type="ECO:0000256" key="9">
    <source>
        <dbReference type="RuleBase" id="RU364068"/>
    </source>
</evidence>
<dbReference type="PANTHER" id="PTHR20854:SF4">
    <property type="entry name" value="INOSITOL-1-MONOPHOSPHATASE-RELATED"/>
    <property type="match status" value="1"/>
</dbReference>
<dbReference type="InterPro" id="IPR020550">
    <property type="entry name" value="Inositol_monophosphatase_CS"/>
</dbReference>
<proteinExistence type="inferred from homology"/>
<dbReference type="InterPro" id="IPR020583">
    <property type="entry name" value="Inositol_monoP_metal-BS"/>
</dbReference>
<keyword evidence="5 8" id="KW-0479">Metal-binding</keyword>
<dbReference type="OrthoDB" id="10254945at2759"/>
<evidence type="ECO:0000256" key="4">
    <source>
        <dbReference type="ARBA" id="ARBA00009759"/>
    </source>
</evidence>
<dbReference type="FunFam" id="3.40.190.80:FF:000002">
    <property type="entry name" value="Inositol-1-monophosphatase"/>
    <property type="match status" value="1"/>
</dbReference>
<dbReference type="UniPathway" id="UPA00823">
    <property type="reaction ID" value="UER00788"/>
</dbReference>
<dbReference type="EMBL" id="OC915404">
    <property type="protein sequence ID" value="CAD7640292.1"/>
    <property type="molecule type" value="Genomic_DNA"/>
</dbReference>
<evidence type="ECO:0000256" key="8">
    <source>
        <dbReference type="PIRSR" id="PIRSR600760-2"/>
    </source>
</evidence>
<dbReference type="AlphaFoldDB" id="A0A7R9LG81"/>
<dbReference type="PRINTS" id="PR00378">
    <property type="entry name" value="LIIMPHPHTASE"/>
</dbReference>
<evidence type="ECO:0000256" key="3">
    <source>
        <dbReference type="ARBA" id="ARBA00005152"/>
    </source>
</evidence>
<evidence type="ECO:0000256" key="6">
    <source>
        <dbReference type="ARBA" id="ARBA00022801"/>
    </source>
</evidence>
<reference evidence="10" key="1">
    <citation type="submission" date="2020-11" db="EMBL/GenBank/DDBJ databases">
        <authorList>
            <person name="Tran Van P."/>
        </authorList>
    </citation>
    <scope>NUCLEOTIDE SEQUENCE</scope>
</reference>
<dbReference type="CDD" id="cd01639">
    <property type="entry name" value="IMPase"/>
    <property type="match status" value="1"/>
</dbReference>
<feature type="binding site" evidence="8">
    <location>
        <position position="71"/>
    </location>
    <ligand>
        <name>Mg(2+)</name>
        <dbReference type="ChEBI" id="CHEBI:18420"/>
        <label>1</label>
        <note>catalytic</note>
    </ligand>
</feature>
<dbReference type="GO" id="GO:0006021">
    <property type="term" value="P:inositol biosynthetic process"/>
    <property type="evidence" value="ECO:0007669"/>
    <property type="project" value="UniProtKB-UniPathway"/>
</dbReference>
<dbReference type="InterPro" id="IPR020552">
    <property type="entry name" value="Inositol_monoPase_Li-sen"/>
</dbReference>
<dbReference type="Pfam" id="PF00459">
    <property type="entry name" value="Inositol_P"/>
    <property type="match status" value="1"/>
</dbReference>
<keyword evidence="7 8" id="KW-0460">Magnesium</keyword>
<dbReference type="EC" id="3.1.3.25" evidence="9"/>
<dbReference type="InterPro" id="IPR000760">
    <property type="entry name" value="Inositol_monophosphatase-like"/>
</dbReference>
<dbReference type="SUPFAM" id="SSF56655">
    <property type="entry name" value="Carbohydrate phosphatase"/>
    <property type="match status" value="1"/>
</dbReference>
<dbReference type="PROSITE" id="PS00630">
    <property type="entry name" value="IMP_2"/>
    <property type="match status" value="1"/>
</dbReference>
<accession>A0A7R9LG81</accession>
<dbReference type="GO" id="GO:0046854">
    <property type="term" value="P:phosphatidylinositol phosphate biosynthetic process"/>
    <property type="evidence" value="ECO:0007669"/>
    <property type="project" value="InterPro"/>
</dbReference>
<comment type="catalytic activity">
    <reaction evidence="1 9">
        <text>a myo-inositol phosphate + H2O = myo-inositol + phosphate</text>
        <dbReference type="Rhea" id="RHEA:24056"/>
        <dbReference type="ChEBI" id="CHEBI:15377"/>
        <dbReference type="ChEBI" id="CHEBI:17268"/>
        <dbReference type="ChEBI" id="CHEBI:43474"/>
        <dbReference type="ChEBI" id="CHEBI:84139"/>
        <dbReference type="EC" id="3.1.3.25"/>
    </reaction>
</comment>
<dbReference type="FunFam" id="3.30.540.10:FF:000004">
    <property type="entry name" value="Inositol-1-monophosphatase"/>
    <property type="match status" value="1"/>
</dbReference>
<keyword evidence="11" id="KW-1185">Reference proteome</keyword>
<evidence type="ECO:0000256" key="2">
    <source>
        <dbReference type="ARBA" id="ARBA00001946"/>
    </source>
</evidence>
<dbReference type="Gene3D" id="3.40.190.80">
    <property type="match status" value="1"/>
</dbReference>
<dbReference type="GO" id="GO:0008934">
    <property type="term" value="F:inositol monophosphate 1-phosphatase activity"/>
    <property type="evidence" value="ECO:0007669"/>
    <property type="project" value="InterPro"/>
</dbReference>
<gene>
    <name evidence="10" type="ORF">ONB1V03_LOCUS2478</name>
</gene>
<feature type="binding site" evidence="8">
    <location>
        <position position="218"/>
    </location>
    <ligand>
        <name>Mg(2+)</name>
        <dbReference type="ChEBI" id="CHEBI:18420"/>
        <label>1</label>
        <note>catalytic</note>
    </ligand>
</feature>
<dbReference type="PROSITE" id="PS00629">
    <property type="entry name" value="IMP_1"/>
    <property type="match status" value="1"/>
</dbReference>
<evidence type="ECO:0000256" key="5">
    <source>
        <dbReference type="ARBA" id="ARBA00022723"/>
    </source>
</evidence>
<evidence type="ECO:0000256" key="7">
    <source>
        <dbReference type="ARBA" id="ARBA00022842"/>
    </source>
</evidence>
<comment type="cofactor">
    <cofactor evidence="2 8 9">
        <name>Mg(2+)</name>
        <dbReference type="ChEBI" id="CHEBI:18420"/>
    </cofactor>
</comment>
<protein>
    <recommendedName>
        <fullName evidence="9">Inositol-1-monophosphatase</fullName>
        <ecNumber evidence="9">3.1.3.25</ecNumber>
    </recommendedName>
</protein>
<feature type="binding site" evidence="8">
    <location>
        <position position="90"/>
    </location>
    <ligand>
        <name>Mg(2+)</name>
        <dbReference type="ChEBI" id="CHEBI:18420"/>
        <label>2</label>
    </ligand>
</feature>
<feature type="binding site" evidence="8">
    <location>
        <position position="88"/>
    </location>
    <ligand>
        <name>Mg(2+)</name>
        <dbReference type="ChEBI" id="CHEBI:18420"/>
        <label>1</label>
        <note>catalytic</note>
    </ligand>
</feature>
<dbReference type="PANTHER" id="PTHR20854">
    <property type="entry name" value="INOSITOL MONOPHOSPHATASE"/>
    <property type="match status" value="1"/>
</dbReference>
<dbReference type="PRINTS" id="PR00377">
    <property type="entry name" value="IMPHPHTASES"/>
</dbReference>
<feature type="binding site" evidence="8">
    <location>
        <position position="91"/>
    </location>
    <ligand>
        <name>Mg(2+)</name>
        <dbReference type="ChEBI" id="CHEBI:18420"/>
        <label>1</label>
        <note>catalytic</note>
    </ligand>
</feature>
<evidence type="ECO:0000256" key="1">
    <source>
        <dbReference type="ARBA" id="ARBA00001033"/>
    </source>
</evidence>
<sequence>MDGQELLRCERIAVSLAFEAGLMMKSASGRNKEISEKDSFADLVTETDKAIEKFLFTELKRQFPDFRFIGEETSAGVGLTVDPTWIVDPIDGTMNFVHTFPFTCVSIGLTVNKVPVVGVVYSPFLSKLYTARKGWGAYCNGQPLSVHKSCKSLNEALLLCEFGNQRDEEKRNAVFRNLEAVGWLSHSVRCVGSAALNLCCVADGSADAYWEFGLHVWDMAAGSLILTEAGGVVMDTKGGPLDIMSRRVLGACNRNIADELGRALPIHLELERD</sequence>
<dbReference type="GO" id="GO:0007165">
    <property type="term" value="P:signal transduction"/>
    <property type="evidence" value="ECO:0007669"/>
    <property type="project" value="TreeGrafter"/>
</dbReference>
<dbReference type="Proteomes" id="UP000728032">
    <property type="component" value="Unassembled WGS sequence"/>
</dbReference>
<keyword evidence="6 9" id="KW-0378">Hydrolase</keyword>